<evidence type="ECO:0000313" key="7">
    <source>
        <dbReference type="Proteomes" id="UP000027075"/>
    </source>
</evidence>
<evidence type="ECO:0000313" key="8">
    <source>
        <dbReference type="Proteomes" id="UP000299011"/>
    </source>
</evidence>
<geneLocation type="plasmid" evidence="4 8">
    <name>pHME505</name>
</geneLocation>
<keyword evidence="6" id="KW-1185">Reference proteome</keyword>
<geneLocation type="plasmid" evidence="1 5">
    <name>pHM500</name>
</geneLocation>
<proteinExistence type="predicted"/>
<evidence type="ECO:0000313" key="6">
    <source>
        <dbReference type="Proteomes" id="UP000011603"/>
    </source>
</evidence>
<gene>
    <name evidence="1" type="ordered locus">HFX_6262</name>
    <name evidence="2" type="ORF">BM92_16675</name>
    <name evidence="3" type="ORF">C439_18263</name>
    <name evidence="4" type="ORF">E6P09_16595</name>
</gene>
<dbReference type="EMBL" id="CP007554">
    <property type="protein sequence ID" value="AHZ24542.1"/>
    <property type="molecule type" value="Genomic_DNA"/>
</dbReference>
<keyword evidence="1" id="KW-0614">Plasmid</keyword>
<dbReference type="EMBL" id="CP039140">
    <property type="protein sequence ID" value="QCQ76938.1"/>
    <property type="molecule type" value="Genomic_DNA"/>
</dbReference>
<dbReference type="Proteomes" id="UP000027075">
    <property type="component" value="Plasmid HMPLAS1"/>
</dbReference>
<dbReference type="InterPro" id="IPR055712">
    <property type="entry name" value="DUF7288"/>
</dbReference>
<sequence length="199" mass="21299">MTDRAQTFTLESVAAALLLLGSVVFVTQAAGITPLTASTASQQVPEQQHGVAVGVLDAAFANGSLRSTLLYWDESDGAFHRTEDERYYVAGGPPTAFGELLNETFGDRAVTFNVDIVYTNASGEQERVPMVRQGTPSDDAVRATRTVTLYDDDALLDASGNSTNTTLESVPEESFYAPDAAPDSPVYNVVRVEVVVWSV</sequence>
<dbReference type="OrthoDB" id="324613at2157"/>
<evidence type="ECO:0000313" key="5">
    <source>
        <dbReference type="Proteomes" id="UP000006469"/>
    </source>
</evidence>
<reference evidence="1" key="5">
    <citation type="submission" date="2014-05" db="EMBL/GenBank/DDBJ databases">
        <authorList>
            <person name="Wang L."/>
            <person name="Yang H."/>
            <person name="Xiang H."/>
        </authorList>
    </citation>
    <scope>NUCLEOTIDE SEQUENCE</scope>
    <source>
        <strain evidence="1">CGMCC 1.2087</strain>
        <plasmid evidence="1">pHM500</plasmid>
    </source>
</reference>
<dbReference type="GeneID" id="40158070"/>
<dbReference type="KEGG" id="hme:HFX_6262"/>
<dbReference type="EMBL" id="AOLO01000015">
    <property type="protein sequence ID" value="ELZ97293.1"/>
    <property type="molecule type" value="Genomic_DNA"/>
</dbReference>
<protein>
    <submittedName>
        <fullName evidence="1">Uncharacterized protein</fullName>
    </submittedName>
</protein>
<evidence type="ECO:0000313" key="2">
    <source>
        <dbReference type="EMBL" id="AHZ24542.1"/>
    </source>
</evidence>
<dbReference type="HOGENOM" id="CLU_110996_0_0_2"/>
<dbReference type="Proteomes" id="UP000011603">
    <property type="component" value="Unassembled WGS sequence"/>
</dbReference>
<name>I3RAX4_HALMT</name>
<dbReference type="PATRIC" id="fig|523841.21.peg.3667"/>
<evidence type="ECO:0000313" key="4">
    <source>
        <dbReference type="EMBL" id="QCQ76938.1"/>
    </source>
</evidence>
<dbReference type="Proteomes" id="UP000299011">
    <property type="component" value="Plasmid pHME505"/>
</dbReference>
<dbReference type="AlphaFoldDB" id="I3RAX4"/>
<reference evidence="4 8" key="6">
    <citation type="submission" date="2019-04" db="EMBL/GenBank/DDBJ databases">
        <title>Methylomes of two halophilic Archaea, Haloarcula marismortui and Haloferax mediterranei.</title>
        <authorList>
            <person name="DasSarma S."/>
            <person name="DasSarma P."/>
            <person name="DasSarma S."/>
            <person name="Fomenkov A."/>
            <person name="Vincze T."/>
            <person name="Anton B.P."/>
            <person name="Roberts R.J."/>
        </authorList>
    </citation>
    <scope>NUCLEOTIDE SEQUENCE [LARGE SCALE GENOMIC DNA]</scope>
    <source>
        <strain evidence="4">ATCC 33500</strain>
        <strain evidence="8">ATCC 33500 / DSM 1411 / JCM 8866 / NBRC 14739 / NCIMB 2177 / R-4</strain>
        <plasmid evidence="4 8">pHME505</plasmid>
    </source>
</reference>
<dbReference type="RefSeq" id="WP_004060859.1">
    <property type="nucleotide sequence ID" value="NC_017944.1"/>
</dbReference>
<reference evidence="1 5" key="2">
    <citation type="journal article" date="2012" name="J. Bacteriol.">
        <title>Complete genome sequence of the metabolically versatile halophilic archaeon Haloferax mediterranei, a poly(3-hydroxybutyrate-co-3-hydroxyvalerate) producer.</title>
        <authorList>
            <person name="Han J."/>
            <person name="Zhang F."/>
            <person name="Hou J."/>
            <person name="Liu X."/>
            <person name="Li M."/>
            <person name="Liu H."/>
            <person name="Cai L."/>
            <person name="Zhang B."/>
            <person name="Chen Y."/>
            <person name="Zhou J."/>
            <person name="Hu S."/>
            <person name="Xiang H."/>
        </authorList>
    </citation>
    <scope>NUCLEOTIDE SEQUENCE [LARGE SCALE GENOMIC DNA]</scope>
    <source>
        <strain evidence="5">ATCC 33500 / DSM 1411 / JCM 8866 / NBRC 14739 / NCIMB 2177 / R-4</strain>
        <strain evidence="1">CGMCC 1.2087</strain>
        <plasmid evidence="5">pHM500</plasmid>
    </source>
</reference>
<geneLocation type="plasmid" evidence="2 7">
    <name>HMPLAS1</name>
</geneLocation>
<dbReference type="Pfam" id="PF23959">
    <property type="entry name" value="DUF7288"/>
    <property type="match status" value="1"/>
</dbReference>
<evidence type="ECO:0000313" key="1">
    <source>
        <dbReference type="EMBL" id="AFK21384.1"/>
    </source>
</evidence>
<evidence type="ECO:0000313" key="3">
    <source>
        <dbReference type="EMBL" id="ELZ97293.1"/>
    </source>
</evidence>
<dbReference type="EMBL" id="CP001871">
    <property type="protein sequence ID" value="AFK21384.1"/>
    <property type="molecule type" value="Genomic_DNA"/>
</dbReference>
<organism evidence="1 5">
    <name type="scientific">Haloferax mediterranei (strain ATCC 33500 / DSM 1411 / JCM 8866 / NBRC 14739 / NCIMB 2177 / R-4)</name>
    <name type="common">Halobacterium mediterranei</name>
    <dbReference type="NCBI Taxonomy" id="523841"/>
    <lineage>
        <taxon>Archaea</taxon>
        <taxon>Methanobacteriati</taxon>
        <taxon>Methanobacteriota</taxon>
        <taxon>Stenosarchaea group</taxon>
        <taxon>Halobacteria</taxon>
        <taxon>Halobacteriales</taxon>
        <taxon>Haloferacaceae</taxon>
        <taxon>Haloferax</taxon>
    </lineage>
</organism>
<reference evidence="1" key="1">
    <citation type="journal article" date="2012" name="Appl. Environ. Microbiol.">
        <title>Identification of the haloarchaeal phasin (PhaP) that functions in polyhydroxyalkanoate accumulation and granule formation in Haloferax mediterranei.</title>
        <authorList>
            <person name="Cai S."/>
            <person name="Cai L."/>
            <person name="Liu H."/>
            <person name="Liu X."/>
            <person name="Han J."/>
            <person name="Zhou J."/>
            <person name="Xiang H."/>
        </authorList>
    </citation>
    <scope>NUCLEOTIDE SEQUENCE</scope>
    <source>
        <strain evidence="1">CGMCC 1.2087</strain>
    </source>
</reference>
<dbReference type="Proteomes" id="UP000006469">
    <property type="component" value="Plasmid pHM500"/>
</dbReference>
<reference evidence="2 7" key="4">
    <citation type="submission" date="2014-04" db="EMBL/GenBank/DDBJ databases">
        <title>Transcriptional profiles of Haloferax mediterranei on the basis of nitrogen availability.</title>
        <authorList>
            <person name="Bautista V."/>
        </authorList>
    </citation>
    <scope>NUCLEOTIDE SEQUENCE [LARGE SCALE GENOMIC DNA]</scope>
    <source>
        <strain evidence="2">ATCC 33500</strain>
        <strain evidence="7">ATCC 33500 / DSM 1411 / JCM 8866 / NBRC 14739 / NCIMB 2177 / R-4</strain>
        <plasmid evidence="2">HMPLAS1</plasmid>
        <plasmid evidence="7">Plasmid HMPLAS1</plasmid>
    </source>
</reference>
<accession>I3RAX4</accession>
<reference evidence="3 6" key="3">
    <citation type="journal article" date="2014" name="PLoS Genet.">
        <title>Phylogenetically driven sequencing of extremely halophilic archaea reveals strategies for static and dynamic osmo-response.</title>
        <authorList>
            <person name="Becker E.A."/>
            <person name="Seitzer P.M."/>
            <person name="Tritt A."/>
            <person name="Larsen D."/>
            <person name="Krusor M."/>
            <person name="Yao A.I."/>
            <person name="Wu D."/>
            <person name="Madern D."/>
            <person name="Eisen J.A."/>
            <person name="Darling A.E."/>
            <person name="Facciotti M.T."/>
        </authorList>
    </citation>
    <scope>NUCLEOTIDE SEQUENCE [LARGE SCALE GENOMIC DNA]</scope>
    <source>
        <strain evidence="3">ATCC 33500</strain>
        <strain evidence="6">ATCC 33500 / DSM 1411 / JCM 8866 / NBRC 14739 / NCIMB 2177 / R-4</strain>
    </source>
</reference>